<dbReference type="AlphaFoldDB" id="A0A919DZF9"/>
<sequence>MPAAAGLSLVCVPFAGSGASLPRADMAIHGNCGPTSRPPLDVMVTALRDGEGTHS</sequence>
<gene>
    <name evidence="1" type="ORF">GCM10018772_17150</name>
</gene>
<keyword evidence="2" id="KW-1185">Reference proteome</keyword>
<dbReference type="EMBL" id="BNBI01000003">
    <property type="protein sequence ID" value="GHE93911.1"/>
    <property type="molecule type" value="Genomic_DNA"/>
</dbReference>
<evidence type="ECO:0000313" key="2">
    <source>
        <dbReference type="Proteomes" id="UP000630718"/>
    </source>
</evidence>
<comment type="caution">
    <text evidence="1">The sequence shown here is derived from an EMBL/GenBank/DDBJ whole genome shotgun (WGS) entry which is preliminary data.</text>
</comment>
<accession>A0A919DZF9</accession>
<protein>
    <submittedName>
        <fullName evidence="1">Uncharacterized protein</fullName>
    </submittedName>
</protein>
<dbReference type="RefSeq" id="WP_190203525.1">
    <property type="nucleotide sequence ID" value="NZ_BNBI01000003.1"/>
</dbReference>
<proteinExistence type="predicted"/>
<organism evidence="1 2">
    <name type="scientific">Streptomyces fumanus</name>
    <dbReference type="NCBI Taxonomy" id="67302"/>
    <lineage>
        <taxon>Bacteria</taxon>
        <taxon>Bacillati</taxon>
        <taxon>Actinomycetota</taxon>
        <taxon>Actinomycetes</taxon>
        <taxon>Kitasatosporales</taxon>
        <taxon>Streptomycetaceae</taxon>
        <taxon>Streptomyces</taxon>
    </lineage>
</organism>
<reference evidence="1" key="1">
    <citation type="journal article" date="2014" name="Int. J. Syst. Evol. Microbiol.">
        <title>Complete genome sequence of Corynebacterium casei LMG S-19264T (=DSM 44701T), isolated from a smear-ripened cheese.</title>
        <authorList>
            <consortium name="US DOE Joint Genome Institute (JGI-PGF)"/>
            <person name="Walter F."/>
            <person name="Albersmeier A."/>
            <person name="Kalinowski J."/>
            <person name="Ruckert C."/>
        </authorList>
    </citation>
    <scope>NUCLEOTIDE SEQUENCE</scope>
    <source>
        <strain evidence="1">JCM 4477</strain>
    </source>
</reference>
<name>A0A919DZF9_9ACTN</name>
<evidence type="ECO:0000313" key="1">
    <source>
        <dbReference type="EMBL" id="GHE93911.1"/>
    </source>
</evidence>
<reference evidence="1" key="2">
    <citation type="submission" date="2020-09" db="EMBL/GenBank/DDBJ databases">
        <authorList>
            <person name="Sun Q."/>
            <person name="Ohkuma M."/>
        </authorList>
    </citation>
    <scope>NUCLEOTIDE SEQUENCE</scope>
    <source>
        <strain evidence="1">JCM 4477</strain>
    </source>
</reference>
<dbReference type="Proteomes" id="UP000630718">
    <property type="component" value="Unassembled WGS sequence"/>
</dbReference>